<dbReference type="Proteomes" id="UP000006039">
    <property type="component" value="Unassembled WGS sequence"/>
</dbReference>
<dbReference type="HOGENOM" id="CLU_025694_1_1_1"/>
<dbReference type="GO" id="GO:0016052">
    <property type="term" value="P:carbohydrate catabolic process"/>
    <property type="evidence" value="ECO:0007669"/>
    <property type="project" value="InterPro"/>
</dbReference>
<feature type="region of interest" description="Disordered" evidence="11">
    <location>
        <begin position="401"/>
        <end position="421"/>
    </location>
</feature>
<dbReference type="AlphaFoldDB" id="J3NUP9"/>
<comment type="similarity">
    <text evidence="3 10">Belongs to the glycosyl hydrolase 76 family.</text>
</comment>
<evidence type="ECO:0000256" key="6">
    <source>
        <dbReference type="ARBA" id="ARBA00022801"/>
    </source>
</evidence>
<dbReference type="STRING" id="644352.J3NUP9"/>
<dbReference type="GO" id="GO:0009272">
    <property type="term" value="P:fungal-type cell wall biogenesis"/>
    <property type="evidence" value="ECO:0007669"/>
    <property type="project" value="TreeGrafter"/>
</dbReference>
<keyword evidence="8" id="KW-0325">Glycoprotein</keyword>
<dbReference type="EC" id="3.2.1.101" evidence="4 10"/>
<reference evidence="13" key="3">
    <citation type="submission" date="2010-09" db="EMBL/GenBank/DDBJ databases">
        <title>Annotation of Gaeumannomyces graminis var. tritici R3-111a-1.</title>
        <authorList>
            <consortium name="The Broad Institute Genome Sequencing Platform"/>
            <person name="Ma L.-J."/>
            <person name="Dead R."/>
            <person name="Young S.K."/>
            <person name="Zeng Q."/>
            <person name="Gargeya S."/>
            <person name="Fitzgerald M."/>
            <person name="Haas B."/>
            <person name="Abouelleil A."/>
            <person name="Alvarado L."/>
            <person name="Arachchi H.M."/>
            <person name="Berlin A."/>
            <person name="Brown A."/>
            <person name="Chapman S.B."/>
            <person name="Chen Z."/>
            <person name="Dunbar C."/>
            <person name="Freedman E."/>
            <person name="Gearin G."/>
            <person name="Gellesch M."/>
            <person name="Goldberg J."/>
            <person name="Griggs A."/>
            <person name="Gujja S."/>
            <person name="Heiman D."/>
            <person name="Howarth C."/>
            <person name="Larson L."/>
            <person name="Lui A."/>
            <person name="MacDonald P.J.P."/>
            <person name="Mehta T."/>
            <person name="Montmayeur A."/>
            <person name="Murphy C."/>
            <person name="Neiman D."/>
            <person name="Pearson M."/>
            <person name="Priest M."/>
            <person name="Roberts A."/>
            <person name="Saif S."/>
            <person name="Shea T."/>
            <person name="Shenoy N."/>
            <person name="Sisk P."/>
            <person name="Stolte C."/>
            <person name="Sykes S."/>
            <person name="Yandava C."/>
            <person name="Wortman J."/>
            <person name="Nusbaum C."/>
            <person name="Birren B."/>
        </authorList>
    </citation>
    <scope>NUCLEOTIDE SEQUENCE</scope>
    <source>
        <strain evidence="13">R3-111a-1</strain>
    </source>
</reference>
<dbReference type="GO" id="GO:0008496">
    <property type="term" value="F:mannan endo-1,6-alpha-mannosidase activity"/>
    <property type="evidence" value="ECO:0007669"/>
    <property type="project" value="UniProtKB-UniRule"/>
</dbReference>
<dbReference type="PIRSF" id="PIRSF016302">
    <property type="entry name" value="Man_a_manosd"/>
    <property type="match status" value="1"/>
</dbReference>
<gene>
    <name evidence="14" type="primary">20345463</name>
    <name evidence="13" type="ORF">GGTG_05005</name>
</gene>
<keyword evidence="15" id="KW-1185">Reference proteome</keyword>
<dbReference type="FunFam" id="1.50.10.20:FF:000006">
    <property type="entry name" value="Mannan endo-1,6-alpha-mannosidase"/>
    <property type="match status" value="1"/>
</dbReference>
<sequence>MKVAVSFLFGLAAAASSLQVNISSRDSILKAAKVKASDVMAYYHGNEPGHIPGVLPGPPPEGPYYWWNGGALMGAMVDYWHYTGDSTYNQMVKDALLFQSGPHRDFMEPNWTASLGNDDQAFWGMSALLAAEVNFPDPEHGKPSWLSLAQGVFNTQAQRLDDTCGGGLRWQVFQFNNGFHYKNTIANGCFFNIGARLARYTHNQTYADHAAAIWDWMETIGLMDKDYNVYDGVHAPDCDEVNKAQYSYNAAVLLQGAAFLYDFTNGSQVWRDRINKLLDQTIHVFFPNGTATERFCETEGNACTTDNLSFKGFLHRWLAVVAQVAPFTRRRITKALKTSAAAAVRQCTGGASGRECGFRWNGTFDGTTGLGQEMNVMGALVSVLVDHDDYDVVVRPPVTNATGGTSVGDPAAGGSGGGRQQHATTFAPVTMWDTVGAGLAMTVLMGAFACACVWMSSDLFEGGGKQAKGKGKAQG</sequence>
<dbReference type="RefSeq" id="XP_009221068.1">
    <property type="nucleotide sequence ID" value="XM_009222804.1"/>
</dbReference>
<comment type="catalytic activity">
    <reaction evidence="1 10">
        <text>Random hydrolysis of (1-&gt;6)-alpha-D-mannosidic linkages in unbranched (1-&gt;6)-mannans.</text>
        <dbReference type="EC" id="3.2.1.101"/>
    </reaction>
</comment>
<evidence type="ECO:0000256" key="8">
    <source>
        <dbReference type="ARBA" id="ARBA00023180"/>
    </source>
</evidence>
<dbReference type="Pfam" id="PF03663">
    <property type="entry name" value="Glyco_hydro_76"/>
    <property type="match status" value="1"/>
</dbReference>
<feature type="signal peptide" evidence="12">
    <location>
        <begin position="1"/>
        <end position="17"/>
    </location>
</feature>
<evidence type="ECO:0000256" key="2">
    <source>
        <dbReference type="ARBA" id="ARBA00004308"/>
    </source>
</evidence>
<evidence type="ECO:0000313" key="15">
    <source>
        <dbReference type="Proteomes" id="UP000006039"/>
    </source>
</evidence>
<dbReference type="InterPro" id="IPR008928">
    <property type="entry name" value="6-hairpin_glycosidase_sf"/>
</dbReference>
<reference evidence="15" key="1">
    <citation type="submission" date="2010-07" db="EMBL/GenBank/DDBJ databases">
        <title>The genome sequence of Gaeumannomyces graminis var. tritici strain R3-111a-1.</title>
        <authorList>
            <consortium name="The Broad Institute Genome Sequencing Platform"/>
            <person name="Ma L.-J."/>
            <person name="Dead R."/>
            <person name="Young S."/>
            <person name="Zeng Q."/>
            <person name="Koehrsen M."/>
            <person name="Alvarado L."/>
            <person name="Berlin A."/>
            <person name="Chapman S.B."/>
            <person name="Chen Z."/>
            <person name="Freedman E."/>
            <person name="Gellesch M."/>
            <person name="Goldberg J."/>
            <person name="Griggs A."/>
            <person name="Gujja S."/>
            <person name="Heilman E.R."/>
            <person name="Heiman D."/>
            <person name="Hepburn T."/>
            <person name="Howarth C."/>
            <person name="Jen D."/>
            <person name="Larson L."/>
            <person name="Mehta T."/>
            <person name="Neiman D."/>
            <person name="Pearson M."/>
            <person name="Roberts A."/>
            <person name="Saif S."/>
            <person name="Shea T."/>
            <person name="Shenoy N."/>
            <person name="Sisk P."/>
            <person name="Stolte C."/>
            <person name="Sykes S."/>
            <person name="Walk T."/>
            <person name="White J."/>
            <person name="Yandava C."/>
            <person name="Haas B."/>
            <person name="Nusbaum C."/>
            <person name="Birren B."/>
        </authorList>
    </citation>
    <scope>NUCLEOTIDE SEQUENCE [LARGE SCALE GENOMIC DNA]</scope>
    <source>
        <strain evidence="15">R3-111a-1</strain>
    </source>
</reference>
<dbReference type="Gene3D" id="1.50.10.20">
    <property type="match status" value="1"/>
</dbReference>
<dbReference type="OrthoDB" id="4187847at2759"/>
<dbReference type="InterPro" id="IPR005198">
    <property type="entry name" value="Glyco_hydro_76"/>
</dbReference>
<accession>J3NUP9</accession>
<comment type="subcellular location">
    <subcellularLocation>
        <location evidence="2">Endomembrane system</location>
    </subcellularLocation>
</comment>
<organism evidence="13">
    <name type="scientific">Gaeumannomyces tritici (strain R3-111a-1)</name>
    <name type="common">Wheat and barley take-all root rot fungus</name>
    <name type="synonym">Gaeumannomyces graminis var. tritici</name>
    <dbReference type="NCBI Taxonomy" id="644352"/>
    <lineage>
        <taxon>Eukaryota</taxon>
        <taxon>Fungi</taxon>
        <taxon>Dikarya</taxon>
        <taxon>Ascomycota</taxon>
        <taxon>Pezizomycotina</taxon>
        <taxon>Sordariomycetes</taxon>
        <taxon>Sordariomycetidae</taxon>
        <taxon>Magnaporthales</taxon>
        <taxon>Magnaporthaceae</taxon>
        <taxon>Gaeumannomyces</taxon>
    </lineage>
</organism>
<feature type="chain" id="PRO_5015094444" description="Mannan endo-1,6-alpha-mannosidase" evidence="12">
    <location>
        <begin position="18"/>
        <end position="475"/>
    </location>
</feature>
<name>J3NUP9_GAET3</name>
<dbReference type="eggNOG" id="ENOG502QSWP">
    <property type="taxonomic scope" value="Eukaryota"/>
</dbReference>
<keyword evidence="7" id="KW-0472">Membrane</keyword>
<keyword evidence="5 12" id="KW-0732">Signal</keyword>
<keyword evidence="6 10" id="KW-0378">Hydrolase</keyword>
<evidence type="ECO:0000256" key="5">
    <source>
        <dbReference type="ARBA" id="ARBA00022729"/>
    </source>
</evidence>
<evidence type="ECO:0000256" key="1">
    <source>
        <dbReference type="ARBA" id="ARBA00001452"/>
    </source>
</evidence>
<dbReference type="PANTHER" id="PTHR12145:SF36">
    <property type="entry name" value="MANNAN ENDO-1,6-ALPHA-MANNOSIDASE DCW1"/>
    <property type="match status" value="1"/>
</dbReference>
<dbReference type="GO" id="GO:0012505">
    <property type="term" value="C:endomembrane system"/>
    <property type="evidence" value="ECO:0007669"/>
    <property type="project" value="UniProtKB-SubCell"/>
</dbReference>
<protein>
    <recommendedName>
        <fullName evidence="4 10">Mannan endo-1,6-alpha-mannosidase</fullName>
        <ecNumber evidence="4 10">3.2.1.101</ecNumber>
    </recommendedName>
</protein>
<evidence type="ECO:0000313" key="14">
    <source>
        <dbReference type="EnsemblFungi" id="EJT79923"/>
    </source>
</evidence>
<evidence type="ECO:0000256" key="11">
    <source>
        <dbReference type="SAM" id="MobiDB-lite"/>
    </source>
</evidence>
<dbReference type="VEuPathDB" id="FungiDB:GGTG_05005"/>
<keyword evidence="9 10" id="KW-0326">Glycosidase</keyword>
<dbReference type="PANTHER" id="PTHR12145">
    <property type="entry name" value="MANNAN ENDO-1,6-ALPHA-MANNOSIDASE DCW1"/>
    <property type="match status" value="1"/>
</dbReference>
<reference evidence="14" key="5">
    <citation type="submission" date="2018-04" db="UniProtKB">
        <authorList>
            <consortium name="EnsemblFungi"/>
        </authorList>
    </citation>
    <scope>IDENTIFICATION</scope>
    <source>
        <strain evidence="14">R3-111a-1</strain>
    </source>
</reference>
<dbReference type="SUPFAM" id="SSF48208">
    <property type="entry name" value="Six-hairpin glycosidases"/>
    <property type="match status" value="1"/>
</dbReference>
<proteinExistence type="inferred from homology"/>
<evidence type="ECO:0000256" key="10">
    <source>
        <dbReference type="PIRNR" id="PIRNR016302"/>
    </source>
</evidence>
<evidence type="ECO:0000256" key="7">
    <source>
        <dbReference type="ARBA" id="ARBA00023136"/>
    </source>
</evidence>
<evidence type="ECO:0000313" key="13">
    <source>
        <dbReference type="EMBL" id="EJT79923.1"/>
    </source>
</evidence>
<reference evidence="13" key="2">
    <citation type="submission" date="2010-07" db="EMBL/GenBank/DDBJ databases">
        <authorList>
            <consortium name="The Broad Institute Genome Sequencing Platform"/>
            <consortium name="Broad Institute Genome Sequencing Center for Infectious Disease"/>
            <person name="Ma L.-J."/>
            <person name="Dead R."/>
            <person name="Young S."/>
            <person name="Zeng Q."/>
            <person name="Koehrsen M."/>
            <person name="Alvarado L."/>
            <person name="Berlin A."/>
            <person name="Chapman S.B."/>
            <person name="Chen Z."/>
            <person name="Freedman E."/>
            <person name="Gellesch M."/>
            <person name="Goldberg J."/>
            <person name="Griggs A."/>
            <person name="Gujja S."/>
            <person name="Heilman E.R."/>
            <person name="Heiman D."/>
            <person name="Hepburn T."/>
            <person name="Howarth C."/>
            <person name="Jen D."/>
            <person name="Larson L."/>
            <person name="Mehta T."/>
            <person name="Neiman D."/>
            <person name="Pearson M."/>
            <person name="Roberts A."/>
            <person name="Saif S."/>
            <person name="Shea T."/>
            <person name="Shenoy N."/>
            <person name="Sisk P."/>
            <person name="Stolte C."/>
            <person name="Sykes S."/>
            <person name="Walk T."/>
            <person name="White J."/>
            <person name="Yandava C."/>
            <person name="Haas B."/>
            <person name="Nusbaum C."/>
            <person name="Birren B."/>
        </authorList>
    </citation>
    <scope>NUCLEOTIDE SEQUENCE</scope>
    <source>
        <strain evidence="13">R3-111a-1</strain>
    </source>
</reference>
<evidence type="ECO:0000256" key="3">
    <source>
        <dbReference type="ARBA" id="ARBA00009699"/>
    </source>
</evidence>
<reference evidence="14" key="4">
    <citation type="journal article" date="2015" name="G3 (Bethesda)">
        <title>Genome sequences of three phytopathogenic species of the Magnaporthaceae family of fungi.</title>
        <authorList>
            <person name="Okagaki L.H."/>
            <person name="Nunes C.C."/>
            <person name="Sailsbery J."/>
            <person name="Clay B."/>
            <person name="Brown D."/>
            <person name="John T."/>
            <person name="Oh Y."/>
            <person name="Young N."/>
            <person name="Fitzgerald M."/>
            <person name="Haas B.J."/>
            <person name="Zeng Q."/>
            <person name="Young S."/>
            <person name="Adiconis X."/>
            <person name="Fan L."/>
            <person name="Levin J.Z."/>
            <person name="Mitchell T.K."/>
            <person name="Okubara P.A."/>
            <person name="Farman M.L."/>
            <person name="Kohn L.M."/>
            <person name="Birren B."/>
            <person name="Ma L.-J."/>
            <person name="Dean R.A."/>
        </authorList>
    </citation>
    <scope>NUCLEOTIDE SEQUENCE</scope>
    <source>
        <strain evidence="14">R3-111a-1</strain>
    </source>
</reference>
<dbReference type="EnsemblFungi" id="EJT79923">
    <property type="protein sequence ID" value="EJT79923"/>
    <property type="gene ID" value="GGTG_05005"/>
</dbReference>
<evidence type="ECO:0000256" key="12">
    <source>
        <dbReference type="SAM" id="SignalP"/>
    </source>
</evidence>
<dbReference type="EMBL" id="GL385396">
    <property type="protein sequence ID" value="EJT79923.1"/>
    <property type="molecule type" value="Genomic_DNA"/>
</dbReference>
<evidence type="ECO:0000256" key="4">
    <source>
        <dbReference type="ARBA" id="ARBA00012350"/>
    </source>
</evidence>
<evidence type="ECO:0000256" key="9">
    <source>
        <dbReference type="ARBA" id="ARBA00023295"/>
    </source>
</evidence>
<dbReference type="GeneID" id="20345463"/>
<dbReference type="InterPro" id="IPR014480">
    <property type="entry name" value="Mannan-1_6-alpha_mannosidase"/>
</dbReference>